<dbReference type="AlphaFoldDB" id="A5DN13"/>
<dbReference type="HOGENOM" id="CLU_1326820_0_0_1"/>
<feature type="transmembrane region" description="Helical" evidence="1">
    <location>
        <begin position="12"/>
        <end position="32"/>
    </location>
</feature>
<keyword evidence="1" id="KW-0812">Transmembrane</keyword>
<dbReference type="InParanoid" id="A5DN13"/>
<gene>
    <name evidence="2" type="ORF">PGUG_04664</name>
</gene>
<evidence type="ECO:0000256" key="1">
    <source>
        <dbReference type="SAM" id="Phobius"/>
    </source>
</evidence>
<dbReference type="KEGG" id="pgu:PGUG_04664"/>
<reference evidence="2 3" key="1">
    <citation type="journal article" date="2009" name="Nature">
        <title>Evolution of pathogenicity and sexual reproduction in eight Candida genomes.</title>
        <authorList>
            <person name="Butler G."/>
            <person name="Rasmussen M.D."/>
            <person name="Lin M.F."/>
            <person name="Santos M.A."/>
            <person name="Sakthikumar S."/>
            <person name="Munro C.A."/>
            <person name="Rheinbay E."/>
            <person name="Grabherr M."/>
            <person name="Forche A."/>
            <person name="Reedy J.L."/>
            <person name="Agrafioti I."/>
            <person name="Arnaud M.B."/>
            <person name="Bates S."/>
            <person name="Brown A.J."/>
            <person name="Brunke S."/>
            <person name="Costanzo M.C."/>
            <person name="Fitzpatrick D.A."/>
            <person name="de Groot P.W."/>
            <person name="Harris D."/>
            <person name="Hoyer L.L."/>
            <person name="Hube B."/>
            <person name="Klis F.M."/>
            <person name="Kodira C."/>
            <person name="Lennard N."/>
            <person name="Logue M.E."/>
            <person name="Martin R."/>
            <person name="Neiman A.M."/>
            <person name="Nikolaou E."/>
            <person name="Quail M.A."/>
            <person name="Quinn J."/>
            <person name="Santos M.C."/>
            <person name="Schmitzberger F.F."/>
            <person name="Sherlock G."/>
            <person name="Shah P."/>
            <person name="Silverstein K.A."/>
            <person name="Skrzypek M.S."/>
            <person name="Soll D."/>
            <person name="Staggs R."/>
            <person name="Stansfield I."/>
            <person name="Stumpf M.P."/>
            <person name="Sudbery P.E."/>
            <person name="Srikantha T."/>
            <person name="Zeng Q."/>
            <person name="Berman J."/>
            <person name="Berriman M."/>
            <person name="Heitman J."/>
            <person name="Gow N.A."/>
            <person name="Lorenz M.C."/>
            <person name="Birren B.W."/>
            <person name="Kellis M."/>
            <person name="Cuomo C.A."/>
        </authorList>
    </citation>
    <scope>NUCLEOTIDE SEQUENCE [LARGE SCALE GENOMIC DNA]</scope>
    <source>
        <strain evidence="3">ATCC 6260 / CBS 566 / DSM 6381 / JCM 1539 / NBRC 10279 / NRRL Y-324</strain>
    </source>
</reference>
<name>A5DN13_PICGU</name>
<sequence>MEINTYLAANKRVNSWISISPSLLVSASLIIWSTSASDNFSPIEVKTCLNSAASILPSPFSSNTLKASAISASESVSFIFLAIIVKNSGKSMDPSLLTSTSLIMSVNSLSDGFCPSDLITVPNSLVVILPSSSLSNKEKASLNSAICCSDSFSACVSHSSYFFRLLNGYKKRIHFDTNLAKRDTQIYNCYPLKKASKNNPGVSTRTA</sequence>
<proteinExistence type="predicted"/>
<dbReference type="OrthoDB" id="195420at2759"/>
<evidence type="ECO:0000313" key="2">
    <source>
        <dbReference type="EMBL" id="EDK40566.2"/>
    </source>
</evidence>
<keyword evidence="1" id="KW-0472">Membrane</keyword>
<dbReference type="GeneID" id="5125046"/>
<accession>A5DN13</accession>
<dbReference type="Proteomes" id="UP000001997">
    <property type="component" value="Unassembled WGS sequence"/>
</dbReference>
<dbReference type="RefSeq" id="XP_001482709.2">
    <property type="nucleotide sequence ID" value="XM_001482659.1"/>
</dbReference>
<dbReference type="EMBL" id="CH408160">
    <property type="protein sequence ID" value="EDK40566.2"/>
    <property type="molecule type" value="Genomic_DNA"/>
</dbReference>
<evidence type="ECO:0000313" key="3">
    <source>
        <dbReference type="Proteomes" id="UP000001997"/>
    </source>
</evidence>
<dbReference type="VEuPathDB" id="FungiDB:PGUG_04664"/>
<organism evidence="2 3">
    <name type="scientific">Meyerozyma guilliermondii (strain ATCC 6260 / CBS 566 / DSM 6381 / JCM 1539 / NBRC 10279 / NRRL Y-324)</name>
    <name type="common">Yeast</name>
    <name type="synonym">Candida guilliermondii</name>
    <dbReference type="NCBI Taxonomy" id="294746"/>
    <lineage>
        <taxon>Eukaryota</taxon>
        <taxon>Fungi</taxon>
        <taxon>Dikarya</taxon>
        <taxon>Ascomycota</taxon>
        <taxon>Saccharomycotina</taxon>
        <taxon>Pichiomycetes</taxon>
        <taxon>Debaryomycetaceae</taxon>
        <taxon>Meyerozyma</taxon>
    </lineage>
</organism>
<protein>
    <submittedName>
        <fullName evidence="2">Calmodulin</fullName>
    </submittedName>
</protein>
<dbReference type="eggNOG" id="ENOG502SAMP">
    <property type="taxonomic scope" value="Eukaryota"/>
</dbReference>
<keyword evidence="3" id="KW-1185">Reference proteome</keyword>
<keyword evidence="1" id="KW-1133">Transmembrane helix</keyword>